<dbReference type="AlphaFoldDB" id="A0A8H7VJY2"/>
<feature type="compositionally biased region" description="Low complexity" evidence="1">
    <location>
        <begin position="39"/>
        <end position="51"/>
    </location>
</feature>
<reference evidence="2 3" key="1">
    <citation type="submission" date="2020-12" db="EMBL/GenBank/DDBJ databases">
        <title>Metabolic potential, ecology and presence of endohyphal bacteria is reflected in genomic diversity of Mucoromycotina.</title>
        <authorList>
            <person name="Muszewska A."/>
            <person name="Okrasinska A."/>
            <person name="Steczkiewicz K."/>
            <person name="Drgas O."/>
            <person name="Orlowska M."/>
            <person name="Perlinska-Lenart U."/>
            <person name="Aleksandrzak-Piekarczyk T."/>
            <person name="Szatraj K."/>
            <person name="Zielenkiewicz U."/>
            <person name="Pilsyk S."/>
            <person name="Malc E."/>
            <person name="Mieczkowski P."/>
            <person name="Kruszewska J.S."/>
            <person name="Biernat P."/>
            <person name="Pawlowska J."/>
        </authorList>
    </citation>
    <scope>NUCLEOTIDE SEQUENCE [LARGE SCALE GENOMIC DNA]</scope>
    <source>
        <strain evidence="2 3">CBS 142.35</strain>
    </source>
</reference>
<feature type="compositionally biased region" description="Low complexity" evidence="1">
    <location>
        <begin position="694"/>
        <end position="722"/>
    </location>
</feature>
<feature type="region of interest" description="Disordered" evidence="1">
    <location>
        <begin position="29"/>
        <end position="143"/>
    </location>
</feature>
<organism evidence="2 3">
    <name type="scientific">Circinella minor</name>
    <dbReference type="NCBI Taxonomy" id="1195481"/>
    <lineage>
        <taxon>Eukaryota</taxon>
        <taxon>Fungi</taxon>
        <taxon>Fungi incertae sedis</taxon>
        <taxon>Mucoromycota</taxon>
        <taxon>Mucoromycotina</taxon>
        <taxon>Mucoromycetes</taxon>
        <taxon>Mucorales</taxon>
        <taxon>Lichtheimiaceae</taxon>
        <taxon>Circinella</taxon>
    </lineage>
</organism>
<dbReference type="PANTHER" id="PTHR12507">
    <property type="entry name" value="REDUCED GROWTH PHENOTYPE 1 RGP1, YEAST -RELATED"/>
    <property type="match status" value="1"/>
</dbReference>
<feature type="compositionally biased region" description="Basic and acidic residues" evidence="1">
    <location>
        <begin position="107"/>
        <end position="122"/>
    </location>
</feature>
<feature type="compositionally biased region" description="Polar residues" evidence="1">
    <location>
        <begin position="75"/>
        <end position="85"/>
    </location>
</feature>
<name>A0A8H7VJY2_9FUNG</name>
<evidence type="ECO:0000313" key="2">
    <source>
        <dbReference type="EMBL" id="KAG2225591.1"/>
    </source>
</evidence>
<feature type="region of interest" description="Disordered" evidence="1">
    <location>
        <begin position="164"/>
        <end position="211"/>
    </location>
</feature>
<evidence type="ECO:0000313" key="3">
    <source>
        <dbReference type="Proteomes" id="UP000646827"/>
    </source>
</evidence>
<evidence type="ECO:0000256" key="1">
    <source>
        <dbReference type="SAM" id="MobiDB-lite"/>
    </source>
</evidence>
<gene>
    <name evidence="2" type="ORF">INT45_013702</name>
</gene>
<accession>A0A8H7VJY2</accession>
<feature type="compositionally biased region" description="Low complexity" evidence="1">
    <location>
        <begin position="92"/>
        <end position="102"/>
    </location>
</feature>
<sequence length="777" mass="85695">MSVLVTTTFSQGAVFYAGETVSCTIEFSNPLPTLPKPPSASSSSSSSYSRRSSTRFHQPSPRHLQGNGKSHSRSHSLNSTTDMTVSSPPPNNNNTSNNNNYNATGKQQREQRQTKSASREVEGLALSTSSSGCSSAPNNSSATTMTKSAATSLTSLASSTFSFFTGNRQQQTQEQSTRQDGQREGRWELPSQKELSLSNEKMNGDMENNNNNEADIEAATEEGGEPISIELGDTMTPRSSTDTQSTIRGELYLDASRRSSVDSLASNHPYLAGATGGRASQLSAPRLSQFLLRSSSAPSLVKKPEHLLWGFAQVVGNFIVDPSLINNNEFAPLKRRTMYRPHGSGMGGGGGLLMGKPDTQSKIDTRTTPVISTPPSILFVDLDLAPGETKKFSYKLKLPNDIPPSHRGKAIRFTYSLVVGTQRSNSSPSNGQGQVVQIPFRVLNHVSEDGSRPIYDLMNPVVMYKDEAIVEQFSEEDFKKSKMHMRRTSSKSASDKARSDFLDYVNELSLHSTENESISEITRRESDAYDEPTEEQKQDDDDDTAEKRMFGRACAQIVSRITNSSRKAMFDICKNNQRVAQLHMTKTAYRLGEAVQGVLDFEHAVLPTYEVSILLESSEVVESDIALRPIQQISRISRKCYAEHHSFCRSHRRLAFSLPIPSIASPEFQTTGVKLQYYLKFEFIVTQKTAATTNTTTTNNNKNTTANHSSPSPSSNNDTNIPASYIPINVDERHRHYQSAQDVNVSTFDCQIPIRVYGSPGGTDRAVYGRPYTFFVQ</sequence>
<dbReference type="OrthoDB" id="1918at2759"/>
<dbReference type="InterPro" id="IPR014848">
    <property type="entry name" value="Rgp1"/>
</dbReference>
<protein>
    <recommendedName>
        <fullName evidence="4">Rgp1-domain-containing protein</fullName>
    </recommendedName>
</protein>
<feature type="region of interest" description="Disordered" evidence="1">
    <location>
        <begin position="694"/>
        <end position="723"/>
    </location>
</feature>
<dbReference type="Pfam" id="PF08737">
    <property type="entry name" value="Rgp1"/>
    <property type="match status" value="1"/>
</dbReference>
<comment type="caution">
    <text evidence="2">The sequence shown here is derived from an EMBL/GenBank/DDBJ whole genome shotgun (WGS) entry which is preliminary data.</text>
</comment>
<feature type="compositionally biased region" description="Low complexity" evidence="1">
    <location>
        <begin position="123"/>
        <end position="143"/>
    </location>
</feature>
<feature type="compositionally biased region" description="Acidic residues" evidence="1">
    <location>
        <begin position="528"/>
        <end position="544"/>
    </location>
</feature>
<evidence type="ECO:0008006" key="4">
    <source>
        <dbReference type="Google" id="ProtNLM"/>
    </source>
</evidence>
<dbReference type="Proteomes" id="UP000646827">
    <property type="component" value="Unassembled WGS sequence"/>
</dbReference>
<dbReference type="EMBL" id="JAEPRB010000026">
    <property type="protein sequence ID" value="KAG2225591.1"/>
    <property type="molecule type" value="Genomic_DNA"/>
</dbReference>
<feature type="compositionally biased region" description="Low complexity" evidence="1">
    <location>
        <begin position="164"/>
        <end position="179"/>
    </location>
</feature>
<keyword evidence="3" id="KW-1185">Reference proteome</keyword>
<feature type="region of interest" description="Disordered" evidence="1">
    <location>
        <begin position="514"/>
        <end position="544"/>
    </location>
</feature>
<proteinExistence type="predicted"/>
<feature type="compositionally biased region" description="Low complexity" evidence="1">
    <location>
        <begin position="199"/>
        <end position="211"/>
    </location>
</feature>